<dbReference type="InterPro" id="IPR005828">
    <property type="entry name" value="MFS_sugar_transport-like"/>
</dbReference>
<comment type="subcellular location">
    <subcellularLocation>
        <location evidence="1">Membrane</location>
        <topology evidence="1">Multi-pass membrane protein</topology>
    </subcellularLocation>
</comment>
<evidence type="ECO:0000256" key="1">
    <source>
        <dbReference type="ARBA" id="ARBA00004141"/>
    </source>
</evidence>
<dbReference type="EMBL" id="KV460237">
    <property type="protein sequence ID" value="OBT95251.1"/>
    <property type="molecule type" value="Genomic_DNA"/>
</dbReference>
<dbReference type="PROSITE" id="PS51257">
    <property type="entry name" value="PROKAR_LIPOPROTEIN"/>
    <property type="match status" value="1"/>
</dbReference>
<evidence type="ECO:0000256" key="9">
    <source>
        <dbReference type="SAM" id="Phobius"/>
    </source>
</evidence>
<dbReference type="FunFam" id="1.20.1250.20:FF:000134">
    <property type="entry name" value="MFS sugar transporter protein"/>
    <property type="match status" value="1"/>
</dbReference>
<dbReference type="InterPro" id="IPR036259">
    <property type="entry name" value="MFS_trans_sf"/>
</dbReference>
<comment type="similarity">
    <text evidence="2 7">Belongs to the major facilitator superfamily. Sugar transporter (TC 2.A.1.1) family.</text>
</comment>
<dbReference type="InterPro" id="IPR005829">
    <property type="entry name" value="Sugar_transporter_CS"/>
</dbReference>
<feature type="transmembrane region" description="Helical" evidence="9">
    <location>
        <begin position="332"/>
        <end position="352"/>
    </location>
</feature>
<feature type="transmembrane region" description="Helical" evidence="9">
    <location>
        <begin position="146"/>
        <end position="166"/>
    </location>
</feature>
<keyword evidence="4 9" id="KW-0812">Transmembrane</keyword>
<dbReference type="PANTHER" id="PTHR48022:SF11">
    <property type="entry name" value="MONOSACCHARIDE TRANSPORTER (HXT8), PUTATIVE (AFU_ORTHOLOGUE AFUA_2G08120)-RELATED"/>
    <property type="match status" value="1"/>
</dbReference>
<evidence type="ECO:0000313" key="11">
    <source>
        <dbReference type="EMBL" id="OBT95251.1"/>
    </source>
</evidence>
<feature type="transmembrane region" description="Helical" evidence="9">
    <location>
        <begin position="12"/>
        <end position="36"/>
    </location>
</feature>
<feature type="region of interest" description="Disordered" evidence="8">
    <location>
        <begin position="487"/>
        <end position="517"/>
    </location>
</feature>
<protein>
    <recommendedName>
        <fullName evidence="10">Major facilitator superfamily (MFS) profile domain-containing protein</fullName>
    </recommendedName>
</protein>
<reference evidence="11 12" key="1">
    <citation type="submission" date="2016-03" db="EMBL/GenBank/DDBJ databases">
        <title>Comparative genomics of Pseudogymnoascus destructans, the fungus causing white-nose syndrome of bats.</title>
        <authorList>
            <person name="Palmer J.M."/>
            <person name="Drees K.P."/>
            <person name="Foster J.T."/>
            <person name="Lindner D.L."/>
        </authorList>
    </citation>
    <scope>NUCLEOTIDE SEQUENCE [LARGE SCALE GENOMIC DNA]</scope>
    <source>
        <strain evidence="11 12">UAMH 10579</strain>
    </source>
</reference>
<keyword evidence="12" id="KW-1185">Reference proteome</keyword>
<dbReference type="GO" id="GO:0005351">
    <property type="term" value="F:carbohydrate:proton symporter activity"/>
    <property type="evidence" value="ECO:0007669"/>
    <property type="project" value="TreeGrafter"/>
</dbReference>
<keyword evidence="3 7" id="KW-0813">Transport</keyword>
<evidence type="ECO:0000256" key="7">
    <source>
        <dbReference type="RuleBase" id="RU003346"/>
    </source>
</evidence>
<evidence type="ECO:0000259" key="10">
    <source>
        <dbReference type="PROSITE" id="PS50850"/>
    </source>
</evidence>
<dbReference type="OrthoDB" id="6133115at2759"/>
<reference evidence="12" key="2">
    <citation type="journal article" date="2018" name="Nat. Commun.">
        <title>Extreme sensitivity to ultraviolet light in the fungal pathogen causing white-nose syndrome of bats.</title>
        <authorList>
            <person name="Palmer J.M."/>
            <person name="Drees K.P."/>
            <person name="Foster J.T."/>
            <person name="Lindner D.L."/>
        </authorList>
    </citation>
    <scope>NUCLEOTIDE SEQUENCE [LARGE SCALE GENOMIC DNA]</scope>
    <source>
        <strain evidence="12">UAMH 10579</strain>
    </source>
</reference>
<evidence type="ECO:0000256" key="5">
    <source>
        <dbReference type="ARBA" id="ARBA00022989"/>
    </source>
</evidence>
<dbReference type="SUPFAM" id="SSF103473">
    <property type="entry name" value="MFS general substrate transporter"/>
    <property type="match status" value="1"/>
</dbReference>
<sequence length="517" mass="56231">MELGRSTFGIPTASLLCAVFSCIGAFLLGFDTGIFSTTIAHPSFKIYMFHNKLGNAVLTGTIASTYTAGTAIGGLSSGWMADRFGRKRCIVGSAAVVIVGTVIQTAAINIGMIIAGRVIAGLPIGVLLSIVPVYNAELALPKYRGMIVGLFAAMASFGVLCSNWVGYACFFATGNAQWRIPLGCQAPFAVILFVGGFFLPESPRWLIKKERDQEAYEILMRVHGMLGEDYVSREFTQMHEQISIEGQGGFRECFKTPSARKRIALGIFITVFNNLGGTPVITAYQSQLFTQIGFPGLQTLFFSGFYGLAGFVGVLVNIGFVADRMGRRTSMWIGAVTLLIDLIILMPLSKLYTGSTNEAGKAAAVAFIFVHSFVYSVFMFGTVWVYLSEIFPTKLRAQGLAISTFWGQVISVILQQVGLQIYNDIGYLFYIVFIVCTAAAGFVYYFFLPETKGVTLEDISAFFGDEVVATLHEPKARIERVLNRAAGCDDESSGAQQEDTPATPKERAVEFEDVSRV</sequence>
<keyword evidence="6 9" id="KW-0472">Membrane</keyword>
<dbReference type="GeneID" id="28841010"/>
<feature type="transmembrane region" description="Helical" evidence="9">
    <location>
        <begin position="427"/>
        <end position="447"/>
    </location>
</feature>
<dbReference type="Pfam" id="PF00083">
    <property type="entry name" value="Sugar_tr"/>
    <property type="match status" value="1"/>
</dbReference>
<dbReference type="PROSITE" id="PS00216">
    <property type="entry name" value="SUGAR_TRANSPORT_1"/>
    <property type="match status" value="2"/>
</dbReference>
<name>A0A1B8GHE7_9PEZI</name>
<evidence type="ECO:0000256" key="6">
    <source>
        <dbReference type="ARBA" id="ARBA00023136"/>
    </source>
</evidence>
<dbReference type="Proteomes" id="UP000091956">
    <property type="component" value="Unassembled WGS sequence"/>
</dbReference>
<proteinExistence type="inferred from homology"/>
<dbReference type="InterPro" id="IPR003663">
    <property type="entry name" value="Sugar/inositol_transpt"/>
</dbReference>
<organism evidence="11 12">
    <name type="scientific">Pseudogymnoascus verrucosus</name>
    <dbReference type="NCBI Taxonomy" id="342668"/>
    <lineage>
        <taxon>Eukaryota</taxon>
        <taxon>Fungi</taxon>
        <taxon>Dikarya</taxon>
        <taxon>Ascomycota</taxon>
        <taxon>Pezizomycotina</taxon>
        <taxon>Leotiomycetes</taxon>
        <taxon>Thelebolales</taxon>
        <taxon>Thelebolaceae</taxon>
        <taxon>Pseudogymnoascus</taxon>
    </lineage>
</organism>
<feature type="transmembrane region" description="Helical" evidence="9">
    <location>
        <begin position="399"/>
        <end position="421"/>
    </location>
</feature>
<dbReference type="InterPro" id="IPR050360">
    <property type="entry name" value="MFS_Sugar_Transporters"/>
</dbReference>
<feature type="transmembrane region" description="Helical" evidence="9">
    <location>
        <begin position="114"/>
        <end position="134"/>
    </location>
</feature>
<evidence type="ECO:0000256" key="3">
    <source>
        <dbReference type="ARBA" id="ARBA00022448"/>
    </source>
</evidence>
<feature type="domain" description="Major facilitator superfamily (MFS) profile" evidence="10">
    <location>
        <begin position="17"/>
        <end position="452"/>
    </location>
</feature>
<feature type="compositionally biased region" description="Basic and acidic residues" evidence="8">
    <location>
        <begin position="504"/>
        <end position="517"/>
    </location>
</feature>
<dbReference type="PANTHER" id="PTHR48022">
    <property type="entry name" value="PLASTIDIC GLUCOSE TRANSPORTER 4"/>
    <property type="match status" value="1"/>
</dbReference>
<feature type="transmembrane region" description="Helical" evidence="9">
    <location>
        <begin position="364"/>
        <end position="387"/>
    </location>
</feature>
<evidence type="ECO:0000256" key="8">
    <source>
        <dbReference type="SAM" id="MobiDB-lite"/>
    </source>
</evidence>
<evidence type="ECO:0000313" key="12">
    <source>
        <dbReference type="Proteomes" id="UP000091956"/>
    </source>
</evidence>
<accession>A0A1B8GHE7</accession>
<feature type="transmembrane region" description="Helical" evidence="9">
    <location>
        <begin position="296"/>
        <end position="320"/>
    </location>
</feature>
<gene>
    <name evidence="11" type="ORF">VE01_07624</name>
</gene>
<dbReference type="RefSeq" id="XP_018128984.1">
    <property type="nucleotide sequence ID" value="XM_018277057.2"/>
</dbReference>
<evidence type="ECO:0000256" key="2">
    <source>
        <dbReference type="ARBA" id="ARBA00010992"/>
    </source>
</evidence>
<keyword evidence="5 9" id="KW-1133">Transmembrane helix</keyword>
<dbReference type="AlphaFoldDB" id="A0A1B8GHE7"/>
<feature type="transmembrane region" description="Helical" evidence="9">
    <location>
        <begin position="56"/>
        <end position="77"/>
    </location>
</feature>
<evidence type="ECO:0000256" key="4">
    <source>
        <dbReference type="ARBA" id="ARBA00022692"/>
    </source>
</evidence>
<dbReference type="NCBIfam" id="TIGR00879">
    <property type="entry name" value="SP"/>
    <property type="match status" value="1"/>
</dbReference>
<feature type="transmembrane region" description="Helical" evidence="9">
    <location>
        <begin position="89"/>
        <end position="108"/>
    </location>
</feature>
<dbReference type="GO" id="GO:0016020">
    <property type="term" value="C:membrane"/>
    <property type="evidence" value="ECO:0007669"/>
    <property type="project" value="UniProtKB-SubCell"/>
</dbReference>
<dbReference type="PROSITE" id="PS00217">
    <property type="entry name" value="SUGAR_TRANSPORT_2"/>
    <property type="match status" value="1"/>
</dbReference>
<feature type="transmembrane region" description="Helical" evidence="9">
    <location>
        <begin position="263"/>
        <end position="284"/>
    </location>
</feature>
<dbReference type="PROSITE" id="PS50850">
    <property type="entry name" value="MFS"/>
    <property type="match status" value="1"/>
</dbReference>
<feature type="transmembrane region" description="Helical" evidence="9">
    <location>
        <begin position="178"/>
        <end position="199"/>
    </location>
</feature>
<dbReference type="InterPro" id="IPR020846">
    <property type="entry name" value="MFS_dom"/>
</dbReference>
<dbReference type="PRINTS" id="PR00171">
    <property type="entry name" value="SUGRTRNSPORT"/>
</dbReference>
<dbReference type="Gene3D" id="1.20.1250.20">
    <property type="entry name" value="MFS general substrate transporter like domains"/>
    <property type="match status" value="1"/>
</dbReference>